<evidence type="ECO:0000313" key="2">
    <source>
        <dbReference type="Proteomes" id="UP000238479"/>
    </source>
</evidence>
<sequence>MRKLRSLLIRVGQRWLLFMVGHRWLSRFVSLFQRLCGSKVMKNKFYCPHC</sequence>
<keyword evidence="2" id="KW-1185">Reference proteome</keyword>
<dbReference type="AlphaFoldDB" id="A0A2P6RS72"/>
<accession>A0A2P6RS72</accession>
<gene>
    <name evidence="1" type="ORF">RchiOBHm_Chr2g0120001</name>
</gene>
<dbReference type="Proteomes" id="UP000238479">
    <property type="component" value="Chromosome 2"/>
</dbReference>
<proteinExistence type="predicted"/>
<dbReference type="EMBL" id="PDCK01000040">
    <property type="protein sequence ID" value="PRQ49265.1"/>
    <property type="molecule type" value="Genomic_DNA"/>
</dbReference>
<comment type="caution">
    <text evidence="1">The sequence shown here is derived from an EMBL/GenBank/DDBJ whole genome shotgun (WGS) entry which is preliminary data.</text>
</comment>
<evidence type="ECO:0000313" key="1">
    <source>
        <dbReference type="EMBL" id="PRQ49265.1"/>
    </source>
</evidence>
<reference evidence="1 2" key="1">
    <citation type="journal article" date="2018" name="Nat. Genet.">
        <title>The Rosa genome provides new insights in the design of modern roses.</title>
        <authorList>
            <person name="Bendahmane M."/>
        </authorList>
    </citation>
    <scope>NUCLEOTIDE SEQUENCE [LARGE SCALE GENOMIC DNA]</scope>
    <source>
        <strain evidence="2">cv. Old Blush</strain>
    </source>
</reference>
<dbReference type="Gramene" id="PRQ49265">
    <property type="protein sequence ID" value="PRQ49265"/>
    <property type="gene ID" value="RchiOBHm_Chr2g0120001"/>
</dbReference>
<name>A0A2P6RS72_ROSCH</name>
<organism evidence="1 2">
    <name type="scientific">Rosa chinensis</name>
    <name type="common">China rose</name>
    <dbReference type="NCBI Taxonomy" id="74649"/>
    <lineage>
        <taxon>Eukaryota</taxon>
        <taxon>Viridiplantae</taxon>
        <taxon>Streptophyta</taxon>
        <taxon>Embryophyta</taxon>
        <taxon>Tracheophyta</taxon>
        <taxon>Spermatophyta</taxon>
        <taxon>Magnoliopsida</taxon>
        <taxon>eudicotyledons</taxon>
        <taxon>Gunneridae</taxon>
        <taxon>Pentapetalae</taxon>
        <taxon>rosids</taxon>
        <taxon>fabids</taxon>
        <taxon>Rosales</taxon>
        <taxon>Rosaceae</taxon>
        <taxon>Rosoideae</taxon>
        <taxon>Rosoideae incertae sedis</taxon>
        <taxon>Rosa</taxon>
    </lineage>
</organism>
<protein>
    <submittedName>
        <fullName evidence="1">Uncharacterized protein</fullName>
    </submittedName>
</protein>